<reference evidence="3 4" key="1">
    <citation type="submission" date="2022-01" db="EMBL/GenBank/DDBJ databases">
        <title>Dethiosulfovibrio faecalis sp. nov., a novel proteolytic, non-sulfur-reducing bacterium isolated from a marine aquaculture solid waste bioreactor.</title>
        <authorList>
            <person name="Grabowski S."/>
            <person name="Apolinario E."/>
            <person name="Schneider N."/>
            <person name="Marshall C.W."/>
            <person name="Sowers K.R."/>
        </authorList>
    </citation>
    <scope>NUCLEOTIDE SEQUENCE [LARGE SCALE GENOMIC DNA]</scope>
    <source>
        <strain evidence="3 4">DSM 12537</strain>
    </source>
</reference>
<evidence type="ECO:0000313" key="3">
    <source>
        <dbReference type="EMBL" id="MCF4142483.1"/>
    </source>
</evidence>
<evidence type="ECO:0008006" key="5">
    <source>
        <dbReference type="Google" id="ProtNLM"/>
    </source>
</evidence>
<evidence type="ECO:0000256" key="1">
    <source>
        <dbReference type="SAM" id="Phobius"/>
    </source>
</evidence>
<evidence type="ECO:0000256" key="2">
    <source>
        <dbReference type="SAM" id="SignalP"/>
    </source>
</evidence>
<keyword evidence="1" id="KW-1133">Transmembrane helix</keyword>
<dbReference type="SUPFAM" id="SSF69318">
    <property type="entry name" value="Integrin alpha N-terminal domain"/>
    <property type="match status" value="1"/>
</dbReference>
<protein>
    <recommendedName>
        <fullName evidence="5">CARDB domain-containing protein</fullName>
    </recommendedName>
</protein>
<feature type="chain" id="PRO_5047292517" description="CARDB domain-containing protein" evidence="2">
    <location>
        <begin position="33"/>
        <end position="1146"/>
    </location>
</feature>
<feature type="transmembrane region" description="Helical" evidence="1">
    <location>
        <begin position="1124"/>
        <end position="1142"/>
    </location>
</feature>
<keyword evidence="2" id="KW-0732">Signal</keyword>
<keyword evidence="1" id="KW-0812">Transmembrane</keyword>
<dbReference type="Proteomes" id="UP001200430">
    <property type="component" value="Unassembled WGS sequence"/>
</dbReference>
<comment type="caution">
    <text evidence="3">The sequence shown here is derived from an EMBL/GenBank/DDBJ whole genome shotgun (WGS) entry which is preliminary data.</text>
</comment>
<dbReference type="RefSeq" id="WP_236099208.1">
    <property type="nucleotide sequence ID" value="NZ_JAKGUD010000005.1"/>
</dbReference>
<proteinExistence type="predicted"/>
<dbReference type="InterPro" id="IPR028994">
    <property type="entry name" value="Integrin_alpha_N"/>
</dbReference>
<sequence length="1146" mass="124887">MKLSKRYGAWSAWARLALVLAFIATFTGPSLAADPPGNTDPFAAAPLLLLDQEMVILSQNKNDDNDVISDVFLPNIVSDDNGNRVEWSDLKDKRESWSKKPQLLEGKIGDAAVLIRDSTNGQFLAQVWNDLTFSLAPIDSVNGYGTELSRHKLSGDGTGVVAVAGDIDGNRATELVFGYRRSDSQPCIVALAVENGDPVVFDGTGLPEVSDKSGLRITTGDLDHDGKSEIGAMYVSADGKYVVALFNAQVDSEGKIKALNILGSYYLDVTPSKGLYGSSLFDIALPDWDGNEKAKVFCVFRPSISPNKARETRLMNVEIKDGKAVFSVDTRFSRDFAGRLWDGNPDPVRAIAGDMGGTGKDEILFTVNPTSPSQAVLVGVYHKNDGSPGFSGASEFDRSHGGDEVHLKIGSFTGSMCPSASGKNRAQAVLTLGNTIYLVTLQNGSISQKSMVEYPSGALRHSQILVGDLDKDSMLLGYPTHIVLEDNVTPILFLDEPPKHIDPDSSGKVVNYTRQDDLYVQYSESEEKSKETTNTLTVANNIGGSISSKTKVGINLGVAKVGVSVKATYERSTKEKQQDIAKEFSSMTASLAGKTERDDFVLYRSHRIDIWRYPVLGWMSEVEGLSEKKPTYYQMVIPDSRAESQAIHFMAGRNVDWYHPVHMNGSVLSYPSYMAQIEDLKDKDLLSSLVVLDVGGGNSSRRSIEWKSQSSKDSLKAVSNKMGGDVAVQVTAKAKYLAVKAETTIKGTFHKDKRTDTTETSKTSVSKKNAFDVRVPSISSPLGYSVTPMMYRTEGGILKTVHTVGNIAGKTAWEGLYSGKPDPSLNLPRMWQYEEKGWKWKDTSSSNPDARKIRGIFFRNDKGADLGKFLTLGDTVTIALRVHNLSLVDCPPVEVSFEAVRYNPDGKPISIGTVRTPAISRWGDKEKANWDWATIQWNTSGMEAGNYKIRVSVNSGKDSVKELPLRAYKQSYDNNQGWYDVCLAKDPNKEIEEMGIPEEDINQNLTALHLKLDNLPSNGAFFEPGEVVVFRGGVKNEGVISKGNISLFLYDGDPAKGGSAFANPIISGIQPGEDYSLVIAHAFDASVPSMIYMKIIPNEGDSPEDNVVNVVIPVENSSGGCSTGSFGSLGILFIVGILPLMVRRRH</sequence>
<name>A0ABS9EMR7_9BACT</name>
<organism evidence="3 4">
    <name type="scientific">Dethiosulfovibrio marinus</name>
    <dbReference type="NCBI Taxonomy" id="133532"/>
    <lineage>
        <taxon>Bacteria</taxon>
        <taxon>Thermotogati</taxon>
        <taxon>Synergistota</taxon>
        <taxon>Synergistia</taxon>
        <taxon>Synergistales</taxon>
        <taxon>Dethiosulfovibrionaceae</taxon>
        <taxon>Dethiosulfovibrio</taxon>
    </lineage>
</organism>
<keyword evidence="1" id="KW-0472">Membrane</keyword>
<dbReference type="EMBL" id="JAKGUD010000005">
    <property type="protein sequence ID" value="MCF4142483.1"/>
    <property type="molecule type" value="Genomic_DNA"/>
</dbReference>
<keyword evidence="4" id="KW-1185">Reference proteome</keyword>
<feature type="signal peptide" evidence="2">
    <location>
        <begin position="1"/>
        <end position="32"/>
    </location>
</feature>
<gene>
    <name evidence="3" type="ORF">L2W38_06615</name>
</gene>
<evidence type="ECO:0000313" key="4">
    <source>
        <dbReference type="Proteomes" id="UP001200430"/>
    </source>
</evidence>
<accession>A0ABS9EMR7</accession>